<feature type="coiled-coil region" evidence="5">
    <location>
        <begin position="15"/>
        <end position="42"/>
    </location>
</feature>
<evidence type="ECO:0000256" key="4">
    <source>
        <dbReference type="ARBA" id="ARBA00022729"/>
    </source>
</evidence>
<dbReference type="Gene3D" id="3.40.50.1980">
    <property type="entry name" value="Nitrogenase molybdenum iron protein domain"/>
    <property type="match status" value="1"/>
</dbReference>
<proteinExistence type="inferred from homology"/>
<evidence type="ECO:0000256" key="5">
    <source>
        <dbReference type="SAM" id="Coils"/>
    </source>
</evidence>
<dbReference type="STRING" id="1503.CLPU_4c00400"/>
<evidence type="ECO:0000313" key="7">
    <source>
        <dbReference type="EMBL" id="KNF08994.1"/>
    </source>
</evidence>
<reference evidence="8" key="1">
    <citation type="submission" date="2015-07" db="EMBL/GenBank/DDBJ databases">
        <title>Draft genome sequence of the purine-degrading Gottschalkia purinilyticum DSM 1384 (formerly Clostridium purinilyticum).</title>
        <authorList>
            <person name="Poehlein A."/>
            <person name="Schiel-Bengelsdorf B."/>
            <person name="Bengelsdorf F.R."/>
            <person name="Daniel R."/>
            <person name="Duerre P."/>
        </authorList>
    </citation>
    <scope>NUCLEOTIDE SEQUENCE [LARGE SCALE GENOMIC DNA]</scope>
    <source>
        <strain evidence="8">DSM 1384</strain>
    </source>
</reference>
<keyword evidence="5" id="KW-0175">Coiled coil</keyword>
<evidence type="ECO:0000259" key="6">
    <source>
        <dbReference type="PROSITE" id="PS50983"/>
    </source>
</evidence>
<keyword evidence="4" id="KW-0732">Signal</keyword>
<organism evidence="7 8">
    <name type="scientific">Gottschalkia purinilytica</name>
    <name type="common">Clostridium purinilyticum</name>
    <dbReference type="NCBI Taxonomy" id="1503"/>
    <lineage>
        <taxon>Bacteria</taxon>
        <taxon>Bacillati</taxon>
        <taxon>Bacillota</taxon>
        <taxon>Tissierellia</taxon>
        <taxon>Tissierellales</taxon>
        <taxon>Gottschalkiaceae</taxon>
        <taxon>Gottschalkia</taxon>
    </lineage>
</organism>
<accession>A0A0L0WC03</accession>
<comment type="similarity">
    <text evidence="2">Belongs to the bacterial solute-binding protein 8 family.</text>
</comment>
<comment type="caution">
    <text evidence="7">The sequence shown here is derived from an EMBL/GenBank/DDBJ whole genome shotgun (WGS) entry which is preliminary data.</text>
</comment>
<evidence type="ECO:0000313" key="8">
    <source>
        <dbReference type="Proteomes" id="UP000037267"/>
    </source>
</evidence>
<dbReference type="EMBL" id="LGSS01000004">
    <property type="protein sequence ID" value="KNF08994.1"/>
    <property type="molecule type" value="Genomic_DNA"/>
</dbReference>
<dbReference type="AlphaFoldDB" id="A0A0L0WC03"/>
<gene>
    <name evidence="7" type="ORF">CLPU_4c00400</name>
</gene>
<dbReference type="Pfam" id="PF01497">
    <property type="entry name" value="Peripla_BP_2"/>
    <property type="match status" value="1"/>
</dbReference>
<evidence type="ECO:0000256" key="2">
    <source>
        <dbReference type="ARBA" id="ARBA00008814"/>
    </source>
</evidence>
<dbReference type="PANTHER" id="PTHR30532:SF1">
    <property type="entry name" value="IRON(3+)-HYDROXAMATE-BINDING PROTEIN FHUD"/>
    <property type="match status" value="1"/>
</dbReference>
<name>A0A0L0WC03_GOTPU</name>
<dbReference type="PROSITE" id="PS50983">
    <property type="entry name" value="FE_B12_PBP"/>
    <property type="match status" value="1"/>
</dbReference>
<dbReference type="GO" id="GO:0030288">
    <property type="term" value="C:outer membrane-bounded periplasmic space"/>
    <property type="evidence" value="ECO:0007669"/>
    <property type="project" value="TreeGrafter"/>
</dbReference>
<keyword evidence="3" id="KW-0813">Transport</keyword>
<sequence length="169" mass="19067">MISSLKTMGTALGLEKKADEVISKLETAYKDAKNKLEQKDIDFNYIEAIDLSTKDTASLYLFTDTSLHTAILEKIGFKNLYKPDKFEEYGQTNINVENLVGLDKHNLIFIADKESNVFNSNLISKDVLNNLGFYANNKIYYIGKNASPFGPLSTLTFVDTVVERFTNNE</sequence>
<comment type="subcellular location">
    <subcellularLocation>
        <location evidence="1">Cell envelope</location>
    </subcellularLocation>
</comment>
<dbReference type="GO" id="GO:1901678">
    <property type="term" value="P:iron coordination entity transport"/>
    <property type="evidence" value="ECO:0007669"/>
    <property type="project" value="UniProtKB-ARBA"/>
</dbReference>
<dbReference type="Proteomes" id="UP000037267">
    <property type="component" value="Unassembled WGS sequence"/>
</dbReference>
<evidence type="ECO:0000256" key="1">
    <source>
        <dbReference type="ARBA" id="ARBA00004196"/>
    </source>
</evidence>
<dbReference type="InterPro" id="IPR051313">
    <property type="entry name" value="Bact_iron-sidero_bind"/>
</dbReference>
<keyword evidence="8" id="KW-1185">Reference proteome</keyword>
<dbReference type="PANTHER" id="PTHR30532">
    <property type="entry name" value="IRON III DICITRATE-BINDING PERIPLASMIC PROTEIN"/>
    <property type="match status" value="1"/>
</dbReference>
<evidence type="ECO:0000256" key="3">
    <source>
        <dbReference type="ARBA" id="ARBA00022448"/>
    </source>
</evidence>
<dbReference type="InterPro" id="IPR002491">
    <property type="entry name" value="ABC_transptr_periplasmic_BD"/>
</dbReference>
<protein>
    <submittedName>
        <fullName evidence="7">ABC-type Fe3+-hydroxamate transport system, periplasmic component</fullName>
    </submittedName>
</protein>
<feature type="domain" description="Fe/B12 periplasmic-binding" evidence="6">
    <location>
        <begin position="1"/>
        <end position="169"/>
    </location>
</feature>
<dbReference type="SUPFAM" id="SSF53807">
    <property type="entry name" value="Helical backbone' metal receptor"/>
    <property type="match status" value="1"/>
</dbReference>